<reference evidence="2 3" key="1">
    <citation type="journal article" date="2016" name="Sci. Rep.">
        <title>The genome sequence of the outbreeding globe artichoke constructed de novo incorporating a phase-aware low-pass sequencing strategy of F1 progeny.</title>
        <authorList>
            <person name="Scaglione D."/>
            <person name="Reyes-Chin-Wo S."/>
            <person name="Acquadro A."/>
            <person name="Froenicke L."/>
            <person name="Portis E."/>
            <person name="Beitel C."/>
            <person name="Tirone M."/>
            <person name="Mauro R."/>
            <person name="Lo Monaco A."/>
            <person name="Mauromicale G."/>
            <person name="Faccioli P."/>
            <person name="Cattivelli L."/>
            <person name="Rieseberg L."/>
            <person name="Michelmore R."/>
            <person name="Lanteri S."/>
        </authorList>
    </citation>
    <scope>NUCLEOTIDE SEQUENCE [LARGE SCALE GENOMIC DNA]</scope>
    <source>
        <strain evidence="2">2C</strain>
    </source>
</reference>
<gene>
    <name evidence="2" type="ORF">Ccrd_013967</name>
</gene>
<proteinExistence type="predicted"/>
<dbReference type="Proteomes" id="UP000243975">
    <property type="component" value="Unassembled WGS sequence"/>
</dbReference>
<evidence type="ECO:0000256" key="1">
    <source>
        <dbReference type="SAM" id="MobiDB-lite"/>
    </source>
</evidence>
<dbReference type="AlphaFoldDB" id="A0A103YEK2"/>
<evidence type="ECO:0000313" key="2">
    <source>
        <dbReference type="EMBL" id="KVI07659.1"/>
    </source>
</evidence>
<feature type="region of interest" description="Disordered" evidence="1">
    <location>
        <begin position="61"/>
        <end position="92"/>
    </location>
</feature>
<evidence type="ECO:0000313" key="3">
    <source>
        <dbReference type="Proteomes" id="UP000243975"/>
    </source>
</evidence>
<name>A0A103YEK2_CYNCS</name>
<protein>
    <submittedName>
        <fullName evidence="2">Uncharacterized protein</fullName>
    </submittedName>
</protein>
<feature type="compositionally biased region" description="Basic and acidic residues" evidence="1">
    <location>
        <begin position="61"/>
        <end position="70"/>
    </location>
</feature>
<sequence>MASSAAAQSFISRLHRLGDSGPANEHITSLFTSQILVGVYLLMSFEIDACQELMVQKLDVDAHPPSRDPDLVPMGSAESSSTGRSYAHFTDD</sequence>
<comment type="caution">
    <text evidence="2">The sequence shown here is derived from an EMBL/GenBank/DDBJ whole genome shotgun (WGS) entry which is preliminary data.</text>
</comment>
<organism evidence="2 3">
    <name type="scientific">Cynara cardunculus var. scolymus</name>
    <name type="common">Globe artichoke</name>
    <name type="synonym">Cynara scolymus</name>
    <dbReference type="NCBI Taxonomy" id="59895"/>
    <lineage>
        <taxon>Eukaryota</taxon>
        <taxon>Viridiplantae</taxon>
        <taxon>Streptophyta</taxon>
        <taxon>Embryophyta</taxon>
        <taxon>Tracheophyta</taxon>
        <taxon>Spermatophyta</taxon>
        <taxon>Magnoliopsida</taxon>
        <taxon>eudicotyledons</taxon>
        <taxon>Gunneridae</taxon>
        <taxon>Pentapetalae</taxon>
        <taxon>asterids</taxon>
        <taxon>campanulids</taxon>
        <taxon>Asterales</taxon>
        <taxon>Asteraceae</taxon>
        <taxon>Carduoideae</taxon>
        <taxon>Cardueae</taxon>
        <taxon>Carduinae</taxon>
        <taxon>Cynara</taxon>
    </lineage>
</organism>
<dbReference type="Gramene" id="KVI07659">
    <property type="protein sequence ID" value="KVI07659"/>
    <property type="gene ID" value="Ccrd_013967"/>
</dbReference>
<keyword evidence="3" id="KW-1185">Reference proteome</keyword>
<dbReference type="EMBL" id="LEKV01001498">
    <property type="protein sequence ID" value="KVI07659.1"/>
    <property type="molecule type" value="Genomic_DNA"/>
</dbReference>
<accession>A0A103YEK2</accession>